<reference evidence="1" key="2">
    <citation type="journal article" date="2020" name="Microorganisms">
        <title>Osmotic Adaptation and Compatible Solute Biosynthesis of Phototrophic Bacteria as Revealed from Genome Analyses.</title>
        <authorList>
            <person name="Imhoff J.F."/>
            <person name="Rahn T."/>
            <person name="Kunzel S."/>
            <person name="Keller A."/>
            <person name="Neulinger S.C."/>
        </authorList>
    </citation>
    <scope>NUCLEOTIDE SEQUENCE</scope>
    <source>
        <strain evidence="1">IM 151</strain>
    </source>
</reference>
<comment type="caution">
    <text evidence="1">The sequence shown here is derived from an EMBL/GenBank/DDBJ whole genome shotgun (WGS) entry which is preliminary data.</text>
</comment>
<evidence type="ECO:0000313" key="2">
    <source>
        <dbReference type="Proteomes" id="UP001041814"/>
    </source>
</evidence>
<sequence length="340" mass="35550">MTPRATWFERLTGVAETSPTQVRRDLAWHDGHLHSRANGRRWAVGELELITLGELRQRAAALPDVGAPACRVVQGDVRALHRDPAHAGALFQVASQFNLLEMVGPEVGPEDGVGRYEGDHTQGPACAVACGAATIVRNYFVPVAGGPGQTAERQIDALAGLGDALAAATGLPRAALWTMRNGYALPSRAGLEAVDAHLAALDETGRDALRAQLAIGVHRDLEVTDVADAPGPRVSQAFCSALPVAYSRHHGAPWAGFATLVLEAAYEATLWEARLAAAAGKPPLVLLTRLGGGAFGNRDAWIDAAMRRAFASPAAAGLDLRIVSHGPPPPALVALAAEFG</sequence>
<dbReference type="PANTHER" id="PTHR35609">
    <property type="entry name" value="MACRO DOMAIN-CONTAINING PROTEIN"/>
    <property type="match status" value="1"/>
</dbReference>
<evidence type="ECO:0000313" key="1">
    <source>
        <dbReference type="EMBL" id="MBK1711881.1"/>
    </source>
</evidence>
<dbReference type="PANTHER" id="PTHR35609:SF1">
    <property type="entry name" value="MACRO DOMAIN-CONTAINING PROTEIN"/>
    <property type="match status" value="1"/>
</dbReference>
<organism evidence="1 2">
    <name type="scientific">Rubrivivax gelatinosus</name>
    <name type="common">Rhodocyclus gelatinosus</name>
    <name type="synonym">Rhodopseudomonas gelatinosa</name>
    <dbReference type="NCBI Taxonomy" id="28068"/>
    <lineage>
        <taxon>Bacteria</taxon>
        <taxon>Pseudomonadati</taxon>
        <taxon>Pseudomonadota</taxon>
        <taxon>Betaproteobacteria</taxon>
        <taxon>Burkholderiales</taxon>
        <taxon>Sphaerotilaceae</taxon>
        <taxon>Rubrivivax</taxon>
    </lineage>
</organism>
<dbReference type="Proteomes" id="UP001041814">
    <property type="component" value="Unassembled WGS sequence"/>
</dbReference>
<dbReference type="RefSeq" id="WP_200377870.1">
    <property type="nucleotide sequence ID" value="NZ_NRRU01000008.1"/>
</dbReference>
<dbReference type="EMBL" id="NRRU01000008">
    <property type="protein sequence ID" value="MBK1711881.1"/>
    <property type="molecule type" value="Genomic_DNA"/>
</dbReference>
<protein>
    <submittedName>
        <fullName evidence="1">Uncharacterized protein</fullName>
    </submittedName>
</protein>
<gene>
    <name evidence="1" type="ORF">CKO43_03685</name>
</gene>
<reference evidence="1" key="1">
    <citation type="submission" date="2017-08" db="EMBL/GenBank/DDBJ databases">
        <authorList>
            <person name="Imhoff J.F."/>
            <person name="Rahn T."/>
            <person name="Kuenzel S."/>
            <person name="Neulinger S.C."/>
        </authorList>
    </citation>
    <scope>NUCLEOTIDE SEQUENCE</scope>
    <source>
        <strain evidence="1">IM 151</strain>
    </source>
</reference>
<name>A0ABS1DQ80_RUBGE</name>
<accession>A0ABS1DQ80</accession>
<proteinExistence type="predicted"/>
<keyword evidence="2" id="KW-1185">Reference proteome</keyword>